<evidence type="ECO:0000259" key="5">
    <source>
        <dbReference type="Pfam" id="PF22435"/>
    </source>
</evidence>
<evidence type="ECO:0000313" key="7">
    <source>
        <dbReference type="Proteomes" id="UP000526184"/>
    </source>
</evidence>
<comment type="caution">
    <text evidence="6">The sequence shown here is derived from an EMBL/GenBank/DDBJ whole genome shotgun (WGS) entry which is preliminary data.</text>
</comment>
<evidence type="ECO:0000256" key="3">
    <source>
        <dbReference type="ARBA" id="ARBA00022679"/>
    </source>
</evidence>
<dbReference type="Proteomes" id="UP000526184">
    <property type="component" value="Unassembled WGS sequence"/>
</dbReference>
<dbReference type="GO" id="GO:0003723">
    <property type="term" value="F:RNA binding"/>
    <property type="evidence" value="ECO:0007669"/>
    <property type="project" value="InterPro"/>
</dbReference>
<keyword evidence="3 6" id="KW-0808">Transferase</keyword>
<sequence length="254" mass="28824">MKDVIVSTDNRYYKLIKKLKEKKYRDESGVFLAEGEKFLEEQKNFSKIIVKESKYSYYESKYGISKFENLTVLSDKLFDSISTQDNSQGLIFIYSKHSSNLSELKGDLIILDAIQDPGNIGTIIRTLVATGYRTLILTKSSVDVYSPKVVRATMGGIFNVNIIYEDKEKIIDFLKNNNYNIISTALSKESIDYRNVELISDKNAYIFGNEGGGVSNEFLDISNQKAIIPIYGNIESLNVSIALGVFLYKMREID</sequence>
<name>A0A7Z0T8Y0_9FUSO</name>
<keyword evidence="7" id="KW-1185">Reference proteome</keyword>
<dbReference type="AlphaFoldDB" id="A0A7Z0T8Y0"/>
<organism evidence="6 7">
    <name type="scientific">Streptobacillus felis</name>
    <dbReference type="NCBI Taxonomy" id="1384509"/>
    <lineage>
        <taxon>Bacteria</taxon>
        <taxon>Fusobacteriati</taxon>
        <taxon>Fusobacteriota</taxon>
        <taxon>Fusobacteriia</taxon>
        <taxon>Fusobacteriales</taxon>
        <taxon>Leptotrichiaceae</taxon>
        <taxon>Streptobacillus</taxon>
    </lineage>
</organism>
<dbReference type="InterPro" id="IPR029064">
    <property type="entry name" value="Ribosomal_eL30-like_sf"/>
</dbReference>
<dbReference type="EMBL" id="JABMKT010000042">
    <property type="protein sequence ID" value="NYV28399.1"/>
    <property type="molecule type" value="Genomic_DNA"/>
</dbReference>
<dbReference type="GO" id="GO:0032259">
    <property type="term" value="P:methylation"/>
    <property type="evidence" value="ECO:0007669"/>
    <property type="project" value="UniProtKB-KW"/>
</dbReference>
<dbReference type="InterPro" id="IPR053888">
    <property type="entry name" value="MRM3-like_sub_bind"/>
</dbReference>
<dbReference type="InterPro" id="IPR029028">
    <property type="entry name" value="Alpha/beta_knot_MTases"/>
</dbReference>
<dbReference type="CDD" id="cd18095">
    <property type="entry name" value="SpoU-like_rRNA-MTase"/>
    <property type="match status" value="1"/>
</dbReference>
<accession>A0A7Z0T8Y0</accession>
<dbReference type="RefSeq" id="WP_180136349.1">
    <property type="nucleotide sequence ID" value="NZ_JABMKT010000042.1"/>
</dbReference>
<gene>
    <name evidence="6" type="ORF">HP397_06235</name>
</gene>
<dbReference type="InterPro" id="IPR051259">
    <property type="entry name" value="rRNA_Methyltransferase"/>
</dbReference>
<comment type="similarity">
    <text evidence="1">Belongs to the class IV-like SAM-binding methyltransferase superfamily. RNA methyltransferase TrmH family.</text>
</comment>
<dbReference type="Pfam" id="PF00588">
    <property type="entry name" value="SpoU_methylase"/>
    <property type="match status" value="1"/>
</dbReference>
<evidence type="ECO:0000259" key="4">
    <source>
        <dbReference type="Pfam" id="PF00588"/>
    </source>
</evidence>
<proteinExistence type="inferred from homology"/>
<dbReference type="SUPFAM" id="SSF55315">
    <property type="entry name" value="L30e-like"/>
    <property type="match status" value="1"/>
</dbReference>
<dbReference type="Gene3D" id="3.30.1330.30">
    <property type="match status" value="1"/>
</dbReference>
<evidence type="ECO:0000256" key="1">
    <source>
        <dbReference type="ARBA" id="ARBA00007228"/>
    </source>
</evidence>
<dbReference type="InterPro" id="IPR001537">
    <property type="entry name" value="SpoU_MeTrfase"/>
</dbReference>
<protein>
    <submittedName>
        <fullName evidence="6">RNA methyltransferase</fullName>
    </submittedName>
</protein>
<feature type="domain" description="tRNA/rRNA methyltransferase SpoU type" evidence="4">
    <location>
        <begin position="109"/>
        <end position="248"/>
    </location>
</feature>
<dbReference type="GO" id="GO:0006396">
    <property type="term" value="P:RNA processing"/>
    <property type="evidence" value="ECO:0007669"/>
    <property type="project" value="InterPro"/>
</dbReference>
<feature type="domain" description="MRM3-like substrate binding" evidence="5">
    <location>
        <begin position="12"/>
        <end position="91"/>
    </location>
</feature>
<dbReference type="Pfam" id="PF22435">
    <property type="entry name" value="MRM3-like_sub_bind"/>
    <property type="match status" value="1"/>
</dbReference>
<dbReference type="GO" id="GO:0008173">
    <property type="term" value="F:RNA methyltransferase activity"/>
    <property type="evidence" value="ECO:0007669"/>
    <property type="project" value="InterPro"/>
</dbReference>
<keyword evidence="2 6" id="KW-0489">Methyltransferase</keyword>
<evidence type="ECO:0000256" key="2">
    <source>
        <dbReference type="ARBA" id="ARBA00022603"/>
    </source>
</evidence>
<dbReference type="Gene3D" id="3.40.1280.10">
    <property type="match status" value="1"/>
</dbReference>
<dbReference type="InterPro" id="IPR029026">
    <property type="entry name" value="tRNA_m1G_MTases_N"/>
</dbReference>
<evidence type="ECO:0000313" key="6">
    <source>
        <dbReference type="EMBL" id="NYV28399.1"/>
    </source>
</evidence>
<dbReference type="SUPFAM" id="SSF75217">
    <property type="entry name" value="alpha/beta knot"/>
    <property type="match status" value="1"/>
</dbReference>
<reference evidence="6 7" key="1">
    <citation type="submission" date="2020-05" db="EMBL/GenBank/DDBJ databases">
        <title>Streptobacillus felis strain LHL191014123.</title>
        <authorList>
            <person name="Fawzy A."/>
            <person name="Rau J."/>
            <person name="Risse K."/>
            <person name="Schauerte N."/>
            <person name="Geiger C."/>
            <person name="Blom J."/>
            <person name="Imirzalioglu C."/>
            <person name="Falgenhauer J."/>
            <person name="Bach A."/>
            <person name="Herden C."/>
            <person name="Eisenberg T."/>
        </authorList>
    </citation>
    <scope>NUCLEOTIDE SEQUENCE [LARGE SCALE GENOMIC DNA]</scope>
    <source>
        <strain evidence="6 7">LHL191014123</strain>
    </source>
</reference>
<dbReference type="PANTHER" id="PTHR43191:SF2">
    <property type="entry name" value="RRNA METHYLTRANSFERASE 3, MITOCHONDRIAL"/>
    <property type="match status" value="1"/>
</dbReference>
<dbReference type="PANTHER" id="PTHR43191">
    <property type="entry name" value="RRNA METHYLTRANSFERASE 3"/>
    <property type="match status" value="1"/>
</dbReference>